<dbReference type="GeneID" id="112043118"/>
<organism evidence="5 7">
    <name type="scientific">Bicyclus anynana</name>
    <name type="common">Squinting bush brown butterfly</name>
    <dbReference type="NCBI Taxonomy" id="110368"/>
    <lineage>
        <taxon>Eukaryota</taxon>
        <taxon>Metazoa</taxon>
        <taxon>Ecdysozoa</taxon>
        <taxon>Arthropoda</taxon>
        <taxon>Hexapoda</taxon>
        <taxon>Insecta</taxon>
        <taxon>Pterygota</taxon>
        <taxon>Neoptera</taxon>
        <taxon>Endopterygota</taxon>
        <taxon>Lepidoptera</taxon>
        <taxon>Glossata</taxon>
        <taxon>Ditrysia</taxon>
        <taxon>Papilionoidea</taxon>
        <taxon>Nymphalidae</taxon>
        <taxon>Satyrinae</taxon>
        <taxon>Satyrini</taxon>
        <taxon>Mycalesina</taxon>
        <taxon>Bicyclus</taxon>
    </lineage>
</organism>
<dbReference type="Proteomes" id="UP001652582">
    <property type="component" value="Chromosome 13"/>
</dbReference>
<dbReference type="InterPro" id="IPR038606">
    <property type="entry name" value="To_sf"/>
</dbReference>
<evidence type="ECO:0000256" key="3">
    <source>
        <dbReference type="ARBA" id="ARBA00060902"/>
    </source>
</evidence>
<dbReference type="InterPro" id="IPR010562">
    <property type="entry name" value="Haemolymph_juvenile_hormone-bd"/>
</dbReference>
<dbReference type="OrthoDB" id="7419171at2759"/>
<dbReference type="PANTHER" id="PTHR11008">
    <property type="entry name" value="PROTEIN TAKEOUT-LIKE PROTEIN"/>
    <property type="match status" value="1"/>
</dbReference>
<evidence type="ECO:0000256" key="4">
    <source>
        <dbReference type="SAM" id="SignalP"/>
    </source>
</evidence>
<dbReference type="RefSeq" id="XP_023934168.1">
    <property type="nucleotide sequence ID" value="XM_024078400.1"/>
</dbReference>
<feature type="chain" id="PRO_5044639009" evidence="4">
    <location>
        <begin position="22"/>
        <end position="241"/>
    </location>
</feature>
<keyword evidence="1 4" id="KW-0732">Signal</keyword>
<evidence type="ECO:0000313" key="5">
    <source>
        <dbReference type="Proteomes" id="UP001652582"/>
    </source>
</evidence>
<dbReference type="AlphaFoldDB" id="A0A6J1MMK7"/>
<dbReference type="KEGG" id="bany:112043118"/>
<keyword evidence="5" id="KW-1185">Reference proteome</keyword>
<accession>A0A6J1MMK7</accession>
<reference evidence="6 7" key="1">
    <citation type="submission" date="2025-04" db="UniProtKB">
        <authorList>
            <consortium name="RefSeq"/>
        </authorList>
    </citation>
    <scope>IDENTIFICATION</scope>
</reference>
<name>A0A6J1MMK7_BICAN</name>
<dbReference type="FunFam" id="3.15.10.30:FF:000001">
    <property type="entry name" value="Takeout-like protein 1"/>
    <property type="match status" value="1"/>
</dbReference>
<evidence type="ECO:0000313" key="7">
    <source>
        <dbReference type="RefSeq" id="XP_023934168.1"/>
    </source>
</evidence>
<keyword evidence="2" id="KW-0090">Biological rhythms</keyword>
<sequence>MFSYRGVFFITFVLLFCKSSSKLAPDYIKPCPGLKSECLKKNIQETIPYFVKGIPSLGINSTDPLFGEPVELDLPGGLKIKFSDGVIKGFRKCIVEHVKYEGLEAQLNLRCGLSLKGKYKASGRVLIFAINGDGDARIKSPNVSFSCKIKFEDRTREGVIYREIKDYKTTYSYDDKVSFQFTNLFKGSPELSATVLTFINENWKQVLDEFGKPITDKIVEIVFDIIKKFFQVIPRDELYVS</sequence>
<dbReference type="SMART" id="SM00700">
    <property type="entry name" value="JHBP"/>
    <property type="match status" value="1"/>
</dbReference>
<evidence type="ECO:0000313" key="6">
    <source>
        <dbReference type="RefSeq" id="XP_023934167.1"/>
    </source>
</evidence>
<evidence type="ECO:0000256" key="2">
    <source>
        <dbReference type="ARBA" id="ARBA00023108"/>
    </source>
</evidence>
<evidence type="ECO:0000256" key="1">
    <source>
        <dbReference type="ARBA" id="ARBA00022729"/>
    </source>
</evidence>
<dbReference type="Gene3D" id="3.15.10.30">
    <property type="entry name" value="Haemolymph juvenile hormone binding protein"/>
    <property type="match status" value="1"/>
</dbReference>
<dbReference type="RefSeq" id="XP_023934167.1">
    <property type="nucleotide sequence ID" value="XM_024078399.1"/>
</dbReference>
<dbReference type="GO" id="GO:0007623">
    <property type="term" value="P:circadian rhythm"/>
    <property type="evidence" value="ECO:0007669"/>
    <property type="project" value="UniProtKB-ARBA"/>
</dbReference>
<proteinExistence type="inferred from homology"/>
<protein>
    <submittedName>
        <fullName evidence="6 7">Protein takeout-like</fullName>
    </submittedName>
</protein>
<gene>
    <name evidence="6 7" type="primary">LOC112043118</name>
</gene>
<dbReference type="Pfam" id="PF06585">
    <property type="entry name" value="JHBP"/>
    <property type="match status" value="1"/>
</dbReference>
<dbReference type="PANTHER" id="PTHR11008:SF41">
    <property type="entry name" value="RE70318P"/>
    <property type="match status" value="1"/>
</dbReference>
<comment type="similarity">
    <text evidence="3">Belongs to the TO family.</text>
</comment>
<feature type="signal peptide" evidence="4">
    <location>
        <begin position="1"/>
        <end position="21"/>
    </location>
</feature>